<dbReference type="PANTHER" id="PTHR35391:SF5">
    <property type="entry name" value="DUF6590 DOMAIN-CONTAINING PROTEIN"/>
    <property type="match status" value="1"/>
</dbReference>
<proteinExistence type="predicted"/>
<dbReference type="STRING" id="1182544.W9W0C9"/>
<gene>
    <name evidence="3" type="ORF">A1O7_01975</name>
</gene>
<reference evidence="3 4" key="1">
    <citation type="submission" date="2013-03" db="EMBL/GenBank/DDBJ databases">
        <title>The Genome Sequence of Cladophialophora yegresii CBS 114405.</title>
        <authorList>
            <consortium name="The Broad Institute Genomics Platform"/>
            <person name="Cuomo C."/>
            <person name="de Hoog S."/>
            <person name="Gorbushina A."/>
            <person name="Walker B."/>
            <person name="Young S.K."/>
            <person name="Zeng Q."/>
            <person name="Gargeya S."/>
            <person name="Fitzgerald M."/>
            <person name="Haas B."/>
            <person name="Abouelleil A."/>
            <person name="Allen A.W."/>
            <person name="Alvarado L."/>
            <person name="Arachchi H.M."/>
            <person name="Berlin A.M."/>
            <person name="Chapman S.B."/>
            <person name="Gainer-Dewar J."/>
            <person name="Goldberg J."/>
            <person name="Griggs A."/>
            <person name="Gujja S."/>
            <person name="Hansen M."/>
            <person name="Howarth C."/>
            <person name="Imamovic A."/>
            <person name="Ireland A."/>
            <person name="Larimer J."/>
            <person name="McCowan C."/>
            <person name="Murphy C."/>
            <person name="Pearson M."/>
            <person name="Poon T.W."/>
            <person name="Priest M."/>
            <person name="Roberts A."/>
            <person name="Saif S."/>
            <person name="Shea T."/>
            <person name="Sisk P."/>
            <person name="Sykes S."/>
            <person name="Wortman J."/>
            <person name="Nusbaum C."/>
            <person name="Birren B."/>
        </authorList>
    </citation>
    <scope>NUCLEOTIDE SEQUENCE [LARGE SCALE GENOMIC DNA]</scope>
    <source>
        <strain evidence="3 4">CBS 114405</strain>
    </source>
</reference>
<name>W9W0C9_9EURO</name>
<feature type="compositionally biased region" description="Basic and acidic residues" evidence="1">
    <location>
        <begin position="1"/>
        <end position="12"/>
    </location>
</feature>
<dbReference type="GeneID" id="19176586"/>
<dbReference type="RefSeq" id="XP_007754201.1">
    <property type="nucleotide sequence ID" value="XM_007756011.1"/>
</dbReference>
<dbReference type="OrthoDB" id="3559580at2759"/>
<dbReference type="Pfam" id="PF20233">
    <property type="entry name" value="DUF6590"/>
    <property type="match status" value="1"/>
</dbReference>
<dbReference type="InterPro" id="IPR046497">
    <property type="entry name" value="DUF6590"/>
</dbReference>
<feature type="domain" description="DUF6590" evidence="2">
    <location>
        <begin position="21"/>
        <end position="146"/>
    </location>
</feature>
<feature type="region of interest" description="Disordered" evidence="1">
    <location>
        <begin position="1"/>
        <end position="24"/>
    </location>
</feature>
<accession>W9W0C9</accession>
<evidence type="ECO:0000313" key="4">
    <source>
        <dbReference type="Proteomes" id="UP000019473"/>
    </source>
</evidence>
<comment type="caution">
    <text evidence="3">The sequence shown here is derived from an EMBL/GenBank/DDBJ whole genome shotgun (WGS) entry which is preliminary data.</text>
</comment>
<keyword evidence="4" id="KW-1185">Reference proteome</keyword>
<evidence type="ECO:0000259" key="2">
    <source>
        <dbReference type="Pfam" id="PF20233"/>
    </source>
</evidence>
<evidence type="ECO:0000256" key="1">
    <source>
        <dbReference type="SAM" id="MobiDB-lite"/>
    </source>
</evidence>
<sequence>MFHENFGLERGKLQPPSIDGPGVTRGPKGEYIFSHIRRWVVVRQRKGYSMCVPINSYRQQGVSGRRVGNDGAQAHAIVYSSRWKDPPAALPGEPRFKKKPIAVDLMNNQELSNTSRIHFGKIHSIEHNIKVMNIGYVAQRSMADFQTYWKEEFAR</sequence>
<organism evidence="3 4">
    <name type="scientific">Cladophialophora yegresii CBS 114405</name>
    <dbReference type="NCBI Taxonomy" id="1182544"/>
    <lineage>
        <taxon>Eukaryota</taxon>
        <taxon>Fungi</taxon>
        <taxon>Dikarya</taxon>
        <taxon>Ascomycota</taxon>
        <taxon>Pezizomycotina</taxon>
        <taxon>Eurotiomycetes</taxon>
        <taxon>Chaetothyriomycetidae</taxon>
        <taxon>Chaetothyriales</taxon>
        <taxon>Herpotrichiellaceae</taxon>
        <taxon>Cladophialophora</taxon>
    </lineage>
</organism>
<evidence type="ECO:0000313" key="3">
    <source>
        <dbReference type="EMBL" id="EXJ61547.1"/>
    </source>
</evidence>
<dbReference type="PANTHER" id="PTHR35391">
    <property type="entry name" value="C2H2-TYPE DOMAIN-CONTAINING PROTEIN-RELATED"/>
    <property type="match status" value="1"/>
</dbReference>
<protein>
    <recommendedName>
        <fullName evidence="2">DUF6590 domain-containing protein</fullName>
    </recommendedName>
</protein>
<dbReference type="VEuPathDB" id="FungiDB:A1O7_01975"/>
<dbReference type="Proteomes" id="UP000019473">
    <property type="component" value="Unassembled WGS sequence"/>
</dbReference>
<dbReference type="EMBL" id="AMGW01000002">
    <property type="protein sequence ID" value="EXJ61547.1"/>
    <property type="molecule type" value="Genomic_DNA"/>
</dbReference>
<dbReference type="HOGENOM" id="CLU_142956_0_0_1"/>
<dbReference type="AlphaFoldDB" id="W9W0C9"/>